<dbReference type="AlphaFoldDB" id="A0A845M9T9"/>
<feature type="domain" description="Calcineurin-like phosphoesterase" evidence="1">
    <location>
        <begin position="3"/>
        <end position="185"/>
    </location>
</feature>
<dbReference type="RefSeq" id="WP_161353316.1">
    <property type="nucleotide sequence ID" value="NZ_WTUX01000019.1"/>
</dbReference>
<dbReference type="Pfam" id="PF00149">
    <property type="entry name" value="Metallophos"/>
    <property type="match status" value="1"/>
</dbReference>
<sequence length="227" mass="24591">MCVIGDVHGCAMLLDRLMEKIESRDDLEEIIFVGDYVDRGDDSRGVIDRLVERDRDARVTCLMGNHEDMMLTFLDDPAGSGRRWLRFGGLQTLASFGITGVAESAPDDEMTAVGEAFREALGSERDDWLRNRPVQHRNGNVAVVHAGAAPALPMEAQNPGHLIWGHPTFGRTPRSDGVWVVHGHTIVSAIEPHEGVIGVDTGAYATGRLSGVILSPDGGLEVVEAVE</sequence>
<gene>
    <name evidence="2" type="ORF">GQE99_17990</name>
</gene>
<keyword evidence="3" id="KW-1185">Reference proteome</keyword>
<dbReference type="Gene3D" id="3.60.21.10">
    <property type="match status" value="1"/>
</dbReference>
<reference evidence="2 3" key="1">
    <citation type="submission" date="2019-12" db="EMBL/GenBank/DDBJ databases">
        <title>Maritimibacter sp. nov. sp. isolated from sea sand.</title>
        <authorList>
            <person name="Kim J."/>
            <person name="Jeong S.E."/>
            <person name="Jung H.S."/>
            <person name="Jeon C.O."/>
        </authorList>
    </citation>
    <scope>NUCLEOTIDE SEQUENCE [LARGE SCALE GENOMIC DNA]</scope>
    <source>
        <strain evidence="2 3">DP07</strain>
    </source>
</reference>
<accession>A0A845M9T9</accession>
<dbReference type="GO" id="GO:0110154">
    <property type="term" value="P:RNA decapping"/>
    <property type="evidence" value="ECO:0007669"/>
    <property type="project" value="TreeGrafter"/>
</dbReference>
<dbReference type="InterPro" id="IPR050126">
    <property type="entry name" value="Ap4A_hydrolase"/>
</dbReference>
<evidence type="ECO:0000259" key="1">
    <source>
        <dbReference type="Pfam" id="PF00149"/>
    </source>
</evidence>
<dbReference type="SUPFAM" id="SSF56300">
    <property type="entry name" value="Metallo-dependent phosphatases"/>
    <property type="match status" value="1"/>
</dbReference>
<dbReference type="InterPro" id="IPR029052">
    <property type="entry name" value="Metallo-depent_PP-like"/>
</dbReference>
<dbReference type="GO" id="GO:0008803">
    <property type="term" value="F:bis(5'-nucleosyl)-tetraphosphatase (symmetrical) activity"/>
    <property type="evidence" value="ECO:0007669"/>
    <property type="project" value="TreeGrafter"/>
</dbReference>
<organism evidence="2 3">
    <name type="scientific">Maritimibacter harenae</name>
    <dbReference type="NCBI Taxonomy" id="2606218"/>
    <lineage>
        <taxon>Bacteria</taxon>
        <taxon>Pseudomonadati</taxon>
        <taxon>Pseudomonadota</taxon>
        <taxon>Alphaproteobacteria</taxon>
        <taxon>Rhodobacterales</taxon>
        <taxon>Roseobacteraceae</taxon>
        <taxon>Maritimibacter</taxon>
    </lineage>
</organism>
<dbReference type="PANTHER" id="PTHR42850">
    <property type="entry name" value="METALLOPHOSPHOESTERASE"/>
    <property type="match status" value="1"/>
</dbReference>
<dbReference type="EMBL" id="WTUX01000019">
    <property type="protein sequence ID" value="MZR14917.1"/>
    <property type="molecule type" value="Genomic_DNA"/>
</dbReference>
<proteinExistence type="predicted"/>
<dbReference type="PANTHER" id="PTHR42850:SF4">
    <property type="entry name" value="ZINC-DEPENDENT ENDOPOLYPHOSPHATASE"/>
    <property type="match status" value="1"/>
</dbReference>
<dbReference type="CDD" id="cd00144">
    <property type="entry name" value="MPP_PPP_family"/>
    <property type="match status" value="1"/>
</dbReference>
<comment type="caution">
    <text evidence="2">The sequence shown here is derived from an EMBL/GenBank/DDBJ whole genome shotgun (WGS) entry which is preliminary data.</text>
</comment>
<dbReference type="GO" id="GO:0005737">
    <property type="term" value="C:cytoplasm"/>
    <property type="evidence" value="ECO:0007669"/>
    <property type="project" value="TreeGrafter"/>
</dbReference>
<evidence type="ECO:0000313" key="3">
    <source>
        <dbReference type="Proteomes" id="UP000467322"/>
    </source>
</evidence>
<evidence type="ECO:0000313" key="2">
    <source>
        <dbReference type="EMBL" id="MZR14917.1"/>
    </source>
</evidence>
<dbReference type="InterPro" id="IPR004843">
    <property type="entry name" value="Calcineurin-like_PHP"/>
</dbReference>
<protein>
    <submittedName>
        <fullName evidence="2">Serine/threonine protein phosphatase</fullName>
    </submittedName>
</protein>
<name>A0A845M9T9_9RHOB</name>
<dbReference type="Proteomes" id="UP000467322">
    <property type="component" value="Unassembled WGS sequence"/>
</dbReference>
<dbReference type="GO" id="GO:0016791">
    <property type="term" value="F:phosphatase activity"/>
    <property type="evidence" value="ECO:0007669"/>
    <property type="project" value="TreeGrafter"/>
</dbReference>